<evidence type="ECO:0000313" key="2">
    <source>
        <dbReference type="Proteomes" id="UP001054252"/>
    </source>
</evidence>
<gene>
    <name evidence="1" type="ORF">SLEP1_g1740</name>
</gene>
<name>A0AAV5HKP1_9ROSI</name>
<reference evidence="1 2" key="1">
    <citation type="journal article" date="2021" name="Commun. Biol.">
        <title>The genome of Shorea leprosula (Dipterocarpaceae) highlights the ecological relevance of drought in aseasonal tropical rainforests.</title>
        <authorList>
            <person name="Ng K.K.S."/>
            <person name="Kobayashi M.J."/>
            <person name="Fawcett J.A."/>
            <person name="Hatakeyama M."/>
            <person name="Paape T."/>
            <person name="Ng C.H."/>
            <person name="Ang C.C."/>
            <person name="Tnah L.H."/>
            <person name="Lee C.T."/>
            <person name="Nishiyama T."/>
            <person name="Sese J."/>
            <person name="O'Brien M.J."/>
            <person name="Copetti D."/>
            <person name="Mohd Noor M.I."/>
            <person name="Ong R.C."/>
            <person name="Putra M."/>
            <person name="Sireger I.Z."/>
            <person name="Indrioko S."/>
            <person name="Kosugi Y."/>
            <person name="Izuno A."/>
            <person name="Isagi Y."/>
            <person name="Lee S.L."/>
            <person name="Shimizu K.K."/>
        </authorList>
    </citation>
    <scope>NUCLEOTIDE SEQUENCE [LARGE SCALE GENOMIC DNA]</scope>
    <source>
        <strain evidence="1">214</strain>
    </source>
</reference>
<comment type="caution">
    <text evidence="1">The sequence shown here is derived from an EMBL/GenBank/DDBJ whole genome shotgun (WGS) entry which is preliminary data.</text>
</comment>
<organism evidence="1 2">
    <name type="scientific">Rubroshorea leprosula</name>
    <dbReference type="NCBI Taxonomy" id="152421"/>
    <lineage>
        <taxon>Eukaryota</taxon>
        <taxon>Viridiplantae</taxon>
        <taxon>Streptophyta</taxon>
        <taxon>Embryophyta</taxon>
        <taxon>Tracheophyta</taxon>
        <taxon>Spermatophyta</taxon>
        <taxon>Magnoliopsida</taxon>
        <taxon>eudicotyledons</taxon>
        <taxon>Gunneridae</taxon>
        <taxon>Pentapetalae</taxon>
        <taxon>rosids</taxon>
        <taxon>malvids</taxon>
        <taxon>Malvales</taxon>
        <taxon>Dipterocarpaceae</taxon>
        <taxon>Rubroshorea</taxon>
    </lineage>
</organism>
<evidence type="ECO:0000313" key="1">
    <source>
        <dbReference type="EMBL" id="GKU87320.1"/>
    </source>
</evidence>
<keyword evidence="2" id="KW-1185">Reference proteome</keyword>
<dbReference type="EMBL" id="BPVZ01000002">
    <property type="protein sequence ID" value="GKU87320.1"/>
    <property type="molecule type" value="Genomic_DNA"/>
</dbReference>
<dbReference type="AlphaFoldDB" id="A0AAV5HKP1"/>
<sequence length="36" mass="4186">MLAVLRFPQLDFQPLLLLQTLGGKTQPLRFRPLNCF</sequence>
<proteinExistence type="predicted"/>
<accession>A0AAV5HKP1</accession>
<dbReference type="Proteomes" id="UP001054252">
    <property type="component" value="Unassembled WGS sequence"/>
</dbReference>
<protein>
    <submittedName>
        <fullName evidence="1">Uncharacterized protein</fullName>
    </submittedName>
</protein>